<dbReference type="Gene3D" id="1.10.620.20">
    <property type="entry name" value="Ribonucleotide Reductase, subunit A"/>
    <property type="match status" value="1"/>
</dbReference>
<keyword evidence="5 10" id="KW-0547">Nucleotide-binding</keyword>
<feature type="transmembrane region" description="Helical" evidence="10">
    <location>
        <begin position="780"/>
        <end position="798"/>
    </location>
</feature>
<dbReference type="Gene3D" id="3.40.1110.10">
    <property type="entry name" value="Calcium-transporting ATPase, cytoplasmic domain N"/>
    <property type="match status" value="1"/>
</dbReference>
<evidence type="ECO:0000256" key="3">
    <source>
        <dbReference type="ARBA" id="ARBA00022692"/>
    </source>
</evidence>
<feature type="domain" description="TRASH" evidence="11">
    <location>
        <begin position="51"/>
        <end position="89"/>
    </location>
</feature>
<dbReference type="InterPro" id="IPR045800">
    <property type="entry name" value="HMBD"/>
</dbReference>
<gene>
    <name evidence="12" type="ORF">ACEU0G_002884</name>
</gene>
<keyword evidence="4 10" id="KW-0479">Metal-binding</keyword>
<evidence type="ECO:0000256" key="5">
    <source>
        <dbReference type="ARBA" id="ARBA00022741"/>
    </source>
</evidence>
<evidence type="ECO:0000256" key="8">
    <source>
        <dbReference type="ARBA" id="ARBA00022989"/>
    </source>
</evidence>
<dbReference type="SUPFAM" id="SSF81653">
    <property type="entry name" value="Calcium ATPase, transduction domain A"/>
    <property type="match status" value="1"/>
</dbReference>
<dbReference type="Gene3D" id="3.40.50.1000">
    <property type="entry name" value="HAD superfamily/HAD-like"/>
    <property type="match status" value="1"/>
</dbReference>
<feature type="transmembrane region" description="Helical" evidence="10">
    <location>
        <begin position="185"/>
        <end position="204"/>
    </location>
</feature>
<dbReference type="NCBIfam" id="TIGR01494">
    <property type="entry name" value="ATPase_P-type"/>
    <property type="match status" value="1"/>
</dbReference>
<feature type="transmembrane region" description="Helical" evidence="10">
    <location>
        <begin position="408"/>
        <end position="430"/>
    </location>
</feature>
<dbReference type="InterPro" id="IPR009078">
    <property type="entry name" value="Ferritin-like_SF"/>
</dbReference>
<dbReference type="InterPro" id="IPR018303">
    <property type="entry name" value="ATPase_P-typ_P_site"/>
</dbReference>
<dbReference type="PANTHER" id="PTHR43520">
    <property type="entry name" value="ATP7, ISOFORM B"/>
    <property type="match status" value="1"/>
</dbReference>
<accession>A0ABW7CVB0</accession>
<dbReference type="PRINTS" id="PR00943">
    <property type="entry name" value="CUATPASE"/>
</dbReference>
<feature type="transmembrane region" description="Helical" evidence="10">
    <location>
        <begin position="436"/>
        <end position="459"/>
    </location>
</feature>
<evidence type="ECO:0000256" key="2">
    <source>
        <dbReference type="ARBA" id="ARBA00006024"/>
    </source>
</evidence>
<keyword evidence="13" id="KW-1185">Reference proteome</keyword>
<dbReference type="SFLD" id="SFLDS00003">
    <property type="entry name" value="Haloacid_Dehalogenase"/>
    <property type="match status" value="1"/>
</dbReference>
<evidence type="ECO:0000256" key="7">
    <source>
        <dbReference type="ARBA" id="ARBA00022967"/>
    </source>
</evidence>
<comment type="similarity">
    <text evidence="2 10">Belongs to the cation transport ATPase (P-type) (TC 3.A.3) family. Type IB subfamily.</text>
</comment>
<dbReference type="Pfam" id="PF00122">
    <property type="entry name" value="E1-E2_ATPase"/>
    <property type="match status" value="1"/>
</dbReference>
<dbReference type="NCBIfam" id="TIGR01525">
    <property type="entry name" value="ATPase-IB_hvy"/>
    <property type="match status" value="1"/>
</dbReference>
<evidence type="ECO:0000256" key="10">
    <source>
        <dbReference type="RuleBase" id="RU362081"/>
    </source>
</evidence>
<evidence type="ECO:0000256" key="4">
    <source>
        <dbReference type="ARBA" id="ARBA00022723"/>
    </source>
</evidence>
<organism evidence="12 13">
    <name type="scientific">Stenotrophomonas nematodicola</name>
    <dbReference type="NCBI Taxonomy" id="2656746"/>
    <lineage>
        <taxon>Bacteria</taxon>
        <taxon>Pseudomonadati</taxon>
        <taxon>Pseudomonadota</taxon>
        <taxon>Gammaproteobacteria</taxon>
        <taxon>Lysobacterales</taxon>
        <taxon>Lysobacteraceae</taxon>
        <taxon>Stenotrophomonas</taxon>
    </lineage>
</organism>
<keyword evidence="6 10" id="KW-0067">ATP-binding</keyword>
<dbReference type="PRINTS" id="PR00119">
    <property type="entry name" value="CATATPASE"/>
</dbReference>
<dbReference type="InterPro" id="IPR027256">
    <property type="entry name" value="P-typ_ATPase_IB"/>
</dbReference>
<keyword evidence="3 10" id="KW-0812">Transmembrane</keyword>
<comment type="caution">
    <text evidence="12">The sequence shown here is derived from an EMBL/GenBank/DDBJ whole genome shotgun (WGS) entry which is preliminary data.</text>
</comment>
<protein>
    <submittedName>
        <fullName evidence="12">Heavy metal translocating P-type ATPase</fullName>
    </submittedName>
</protein>
<dbReference type="InterPro" id="IPR023298">
    <property type="entry name" value="ATPase_P-typ_TM_dom_sf"/>
</dbReference>
<keyword evidence="8 10" id="KW-1133">Transmembrane helix</keyword>
<sequence>MSHTHHHDPSHGGTGGNCCGGTPATAPAAAPASTGGCCGAKAPGGAPTVKDLVCGMDVDPASTAHHAQHAGSAYHFCSDSCRRRFVADPARYLDPASHMAAPAPAGTLYTCPMDPQIVQEGPGTCPICGMALEPMMPSLDDGENPELTDFRRRFWWSLPLSVATMALAMLAMTPLLHGLSPDVRVWIELALASPVVLWAGWPFLQRWAQSIGNRSPNMWTLIGTGVLAAYGYSVVATLAPDLFPPSFRQHGHVGVYFEAAAVIISLTLLGQLMELRARAKTSAAIKALLGLAPKTARVLREDGSEADVDIAQLHPGDRVRVRPGEKVPVDGTVLEGRSSVDESMLTGEPVPVGKTVGDGVIGATLNGTGSLVIRADRLGDDSMLAQIVQLVAQAQRSRAPMQRMADTVAYWFVLAVLLAAVLTFFGWGLFGPEPSWTHAVLSAVAVLIIACPCALGLATPMSIMVATGRAAQHGVLFRDAEAIEALRQIDTLVVDKTGTLTEGRPHFRDVQAVAPSVADDVLHWAASLDQGSEHPLAAAIVAEARQRGRALAVVEAFDSLTGMGVRGTVEGRALLLGNAALMQEHGIALDVLHDRADALRRDAASVMFLAADGRLAGLVAVADPIKASSADAIAQLRRDGLRIVMATGDGNATADAVARTLGLDEVHGEMRPADKAALIRSLQAQGRKVAMAGDGINDAPALATADVGIAMGNGTDVAMSSAQVTLVKGDLRGILRARQLSTASVRNMRQNLGFAFLYNGLGIPVAAGVLYPLGITLSPMLAAVAMSLSSVSVISNALRLRHQRLPDA</sequence>
<dbReference type="EMBL" id="JBHGCJ010000003">
    <property type="protein sequence ID" value="MFG6108890.1"/>
    <property type="molecule type" value="Genomic_DNA"/>
</dbReference>
<dbReference type="PANTHER" id="PTHR43520:SF8">
    <property type="entry name" value="P-TYPE CU(+) TRANSPORTER"/>
    <property type="match status" value="1"/>
</dbReference>
<dbReference type="SFLD" id="SFLDF00027">
    <property type="entry name" value="p-type_atpase"/>
    <property type="match status" value="1"/>
</dbReference>
<dbReference type="InterPro" id="IPR036412">
    <property type="entry name" value="HAD-like_sf"/>
</dbReference>
<proteinExistence type="inferred from homology"/>
<dbReference type="InterPro" id="IPR007029">
    <property type="entry name" value="YHS_dom"/>
</dbReference>
<dbReference type="Proteomes" id="UP001605261">
    <property type="component" value="Unassembled WGS sequence"/>
</dbReference>
<keyword evidence="10" id="KW-1003">Cell membrane</keyword>
<dbReference type="CDD" id="cd02094">
    <property type="entry name" value="P-type_ATPase_Cu-like"/>
    <property type="match status" value="1"/>
</dbReference>
<dbReference type="Pfam" id="PF00702">
    <property type="entry name" value="Hydrolase"/>
    <property type="match status" value="1"/>
</dbReference>
<dbReference type="SMART" id="SM00746">
    <property type="entry name" value="TRASH"/>
    <property type="match status" value="1"/>
</dbReference>
<dbReference type="RefSeq" id="WP_394162343.1">
    <property type="nucleotide sequence ID" value="NZ_JBHGCJ010000003.1"/>
</dbReference>
<evidence type="ECO:0000256" key="6">
    <source>
        <dbReference type="ARBA" id="ARBA00022840"/>
    </source>
</evidence>
<feature type="transmembrane region" description="Helical" evidence="10">
    <location>
        <begin position="756"/>
        <end position="774"/>
    </location>
</feature>
<dbReference type="SUPFAM" id="SSF81665">
    <property type="entry name" value="Calcium ATPase, transmembrane domain M"/>
    <property type="match status" value="1"/>
</dbReference>
<comment type="subcellular location">
    <subcellularLocation>
        <location evidence="10">Cell membrane</location>
    </subcellularLocation>
    <subcellularLocation>
        <location evidence="1">Endomembrane system</location>
        <topology evidence="1">Multi-pass membrane protein</topology>
    </subcellularLocation>
</comment>
<dbReference type="InterPro" id="IPR012348">
    <property type="entry name" value="RNR-like"/>
</dbReference>
<keyword evidence="7" id="KW-1278">Translocase</keyword>
<dbReference type="InterPro" id="IPR011017">
    <property type="entry name" value="TRASH_dom"/>
</dbReference>
<evidence type="ECO:0000313" key="12">
    <source>
        <dbReference type="EMBL" id="MFG6108890.1"/>
    </source>
</evidence>
<dbReference type="NCBIfam" id="TIGR01511">
    <property type="entry name" value="ATPase-IB1_Cu"/>
    <property type="match status" value="1"/>
</dbReference>
<dbReference type="Pfam" id="PF04945">
    <property type="entry name" value="YHS"/>
    <property type="match status" value="1"/>
</dbReference>
<dbReference type="Pfam" id="PF19335">
    <property type="entry name" value="HMBD"/>
    <property type="match status" value="1"/>
</dbReference>
<feature type="transmembrane region" description="Helical" evidence="10">
    <location>
        <begin position="216"/>
        <end position="235"/>
    </location>
</feature>
<dbReference type="SFLD" id="SFLDG00002">
    <property type="entry name" value="C1.7:_P-type_atpase_like"/>
    <property type="match status" value="1"/>
</dbReference>
<evidence type="ECO:0000256" key="1">
    <source>
        <dbReference type="ARBA" id="ARBA00004127"/>
    </source>
</evidence>
<feature type="transmembrane region" description="Helical" evidence="10">
    <location>
        <begin position="154"/>
        <end position="173"/>
    </location>
</feature>
<dbReference type="SUPFAM" id="SSF47240">
    <property type="entry name" value="Ferritin-like"/>
    <property type="match status" value="1"/>
</dbReference>
<evidence type="ECO:0000259" key="11">
    <source>
        <dbReference type="SMART" id="SM00746"/>
    </source>
</evidence>
<name>A0ABW7CVB0_9GAMM</name>
<dbReference type="InterPro" id="IPR001757">
    <property type="entry name" value="P_typ_ATPase"/>
</dbReference>
<dbReference type="InterPro" id="IPR059000">
    <property type="entry name" value="ATPase_P-type_domA"/>
</dbReference>
<keyword evidence="9 10" id="KW-0472">Membrane</keyword>
<dbReference type="SUPFAM" id="SSF56784">
    <property type="entry name" value="HAD-like"/>
    <property type="match status" value="1"/>
</dbReference>
<feature type="transmembrane region" description="Helical" evidence="10">
    <location>
        <begin position="255"/>
        <end position="273"/>
    </location>
</feature>
<evidence type="ECO:0000313" key="13">
    <source>
        <dbReference type="Proteomes" id="UP001605261"/>
    </source>
</evidence>
<dbReference type="Gene3D" id="2.70.150.10">
    <property type="entry name" value="Calcium-transporting ATPase, cytoplasmic transduction domain A"/>
    <property type="match status" value="1"/>
</dbReference>
<dbReference type="InterPro" id="IPR023299">
    <property type="entry name" value="ATPase_P-typ_cyto_dom_N"/>
</dbReference>
<evidence type="ECO:0000256" key="9">
    <source>
        <dbReference type="ARBA" id="ARBA00023136"/>
    </source>
</evidence>
<dbReference type="InterPro" id="IPR044492">
    <property type="entry name" value="P_typ_ATPase_HD_dom"/>
</dbReference>
<reference evidence="12 13" key="1">
    <citation type="submission" date="2024-09" db="EMBL/GenBank/DDBJ databases">
        <authorList>
            <consortium name="All-Russian atlas of soil microorganisms"/>
            <consortium name="as a basis for the search for new antimicrobial producers and enzymes with unique properties"/>
            <person name="Sokolova E.A."/>
            <person name="Voronina E.N."/>
        </authorList>
    </citation>
    <scope>NUCLEOTIDE SEQUENCE [LARGE SCALE GENOMIC DNA]</scope>
    <source>
        <strain evidence="12 13">AF-22b-331.1</strain>
    </source>
</reference>
<dbReference type="InterPro" id="IPR008250">
    <property type="entry name" value="ATPase_P-typ_transduc_dom_A_sf"/>
</dbReference>
<dbReference type="InterPro" id="IPR023214">
    <property type="entry name" value="HAD_sf"/>
</dbReference>
<dbReference type="PROSITE" id="PS00154">
    <property type="entry name" value="ATPASE_E1_E2"/>
    <property type="match status" value="1"/>
</dbReference>